<proteinExistence type="predicted"/>
<dbReference type="PANTHER" id="PTHR36486:SF4">
    <property type="entry name" value="PH DOMAIN-CONTAINING PROTEIN"/>
    <property type="match status" value="1"/>
</dbReference>
<protein>
    <submittedName>
        <fullName evidence="1">Extra-large GTP-binding protein</fullName>
    </submittedName>
</protein>
<evidence type="ECO:0000313" key="2">
    <source>
        <dbReference type="Proteomes" id="UP000236291"/>
    </source>
</evidence>
<reference evidence="1 2" key="1">
    <citation type="journal article" date="2014" name="Am. J. Bot.">
        <title>Genome assembly and annotation for red clover (Trifolium pratense; Fabaceae).</title>
        <authorList>
            <person name="Istvanek J."/>
            <person name="Jaros M."/>
            <person name="Krenek A."/>
            <person name="Repkova J."/>
        </authorList>
    </citation>
    <scope>NUCLEOTIDE SEQUENCE [LARGE SCALE GENOMIC DNA]</scope>
    <source>
        <strain evidence="2">cv. Tatra</strain>
        <tissue evidence="1">Young leaves</tissue>
    </source>
</reference>
<dbReference type="AlphaFoldDB" id="A0A2K3LAN3"/>
<dbReference type="Gene3D" id="1.10.400.10">
    <property type="entry name" value="GI Alpha 1, domain 2-like"/>
    <property type="match status" value="1"/>
</dbReference>
<name>A0A2K3LAN3_TRIPR</name>
<dbReference type="InterPro" id="IPR011025">
    <property type="entry name" value="GproteinA_insert"/>
</dbReference>
<dbReference type="ExpressionAtlas" id="A0A2K3LAN3">
    <property type="expression patterns" value="baseline"/>
</dbReference>
<accession>A0A2K3LAN3</accession>
<dbReference type="EMBL" id="ASHM01029292">
    <property type="protein sequence ID" value="PNX75602.1"/>
    <property type="molecule type" value="Genomic_DNA"/>
</dbReference>
<dbReference type="Proteomes" id="UP000236291">
    <property type="component" value="Unassembled WGS sequence"/>
</dbReference>
<dbReference type="STRING" id="57577.A0A2K3LAN3"/>
<reference evidence="1 2" key="2">
    <citation type="journal article" date="2017" name="Front. Plant Sci.">
        <title>Gene Classification and Mining of Molecular Markers Useful in Red Clover (Trifolium pratense) Breeding.</title>
        <authorList>
            <person name="Istvanek J."/>
            <person name="Dluhosova J."/>
            <person name="Dluhos P."/>
            <person name="Patkova L."/>
            <person name="Nedelnik J."/>
            <person name="Repkova J."/>
        </authorList>
    </citation>
    <scope>NUCLEOTIDE SEQUENCE [LARGE SCALE GENOMIC DNA]</scope>
    <source>
        <strain evidence="2">cv. Tatra</strain>
        <tissue evidence="1">Young leaves</tissue>
    </source>
</reference>
<dbReference type="PANTHER" id="PTHR36486">
    <property type="entry name" value="OS01G0977800 PROTEIN"/>
    <property type="match status" value="1"/>
</dbReference>
<feature type="non-terminal residue" evidence="1">
    <location>
        <position position="237"/>
    </location>
</feature>
<gene>
    <name evidence="1" type="ORF">L195_g031541</name>
</gene>
<dbReference type="GO" id="GO:0007165">
    <property type="term" value="P:signal transduction"/>
    <property type="evidence" value="ECO:0007669"/>
    <property type="project" value="InterPro"/>
</dbReference>
<comment type="caution">
    <text evidence="1">The sequence shown here is derived from an EMBL/GenBank/DDBJ whole genome shotgun (WGS) entry which is preliminary data.</text>
</comment>
<sequence>MHINFCPCIICNAKYRGNCVLRAMGSMPEGRKCVTCIGTRLDESGRLKLVECQLIPPELLKLDEMAELLGCTLPPWEKPDRIIGSNSNFSGKLSTDASNGNTKLANVQCPRDTHFWVYDDGCYEEEGQKNIRGNIWEKCSVAAVLFTTITLFSPAIKSGSCHHPAMTSESNGEASNTSECVYSLNPRLKHFSDWLLDIIATRPLVKEVWKDPPIHETLKRKDELHFIPGVAEYFLSR</sequence>
<organism evidence="1 2">
    <name type="scientific">Trifolium pratense</name>
    <name type="common">Red clover</name>
    <dbReference type="NCBI Taxonomy" id="57577"/>
    <lineage>
        <taxon>Eukaryota</taxon>
        <taxon>Viridiplantae</taxon>
        <taxon>Streptophyta</taxon>
        <taxon>Embryophyta</taxon>
        <taxon>Tracheophyta</taxon>
        <taxon>Spermatophyta</taxon>
        <taxon>Magnoliopsida</taxon>
        <taxon>eudicotyledons</taxon>
        <taxon>Gunneridae</taxon>
        <taxon>Pentapetalae</taxon>
        <taxon>rosids</taxon>
        <taxon>fabids</taxon>
        <taxon>Fabales</taxon>
        <taxon>Fabaceae</taxon>
        <taxon>Papilionoideae</taxon>
        <taxon>50 kb inversion clade</taxon>
        <taxon>NPAAA clade</taxon>
        <taxon>Hologalegina</taxon>
        <taxon>IRL clade</taxon>
        <taxon>Trifolieae</taxon>
        <taxon>Trifolium</taxon>
    </lineage>
</organism>
<dbReference type="InterPro" id="IPR053057">
    <property type="entry name" value="XLG_GTP-binding"/>
</dbReference>
<evidence type="ECO:0000313" key="1">
    <source>
        <dbReference type="EMBL" id="PNX75602.1"/>
    </source>
</evidence>